<dbReference type="InterPro" id="IPR017853">
    <property type="entry name" value="GH"/>
</dbReference>
<reference evidence="11 12" key="1">
    <citation type="submission" date="2020-10" db="EMBL/GenBank/DDBJ databases">
        <title>Complete genome sequence of Corynebacterium massiliense DSM 45435, type strain of Corynebacterium massiliense.</title>
        <authorList>
            <person name="Busche T."/>
            <person name="Kalinowski J."/>
            <person name="Ruckert C."/>
        </authorList>
    </citation>
    <scope>NUCLEOTIDE SEQUENCE [LARGE SCALE GENOMIC DNA]</scope>
    <source>
        <strain evidence="11 12">DSM 45435</strain>
    </source>
</reference>
<comment type="similarity">
    <text evidence="2">Belongs to the disproportionating enzyme family.</text>
</comment>
<sequence length="665" mass="73430">MTTRQLLEELASRYGVAVSYSNQAKQTITADDDTLVSILKSLGVSLSPAPTSDELTTALYFEHLNRARRPLPPCVVVPSWEGRKFVVHVPDGEPAEVVFQLEDGTARAARQLPNDTPPTDGWGEATFQIPADLPHGYHQIELNGGETCPLIVTPARLDNAATPQTGVMAQIYSVRSRGSWGMGDFHDIGLLAETVAHKAGADFLLINPLHAAEPSPPVEDSPYLPTTRRFLNPIYLRIEDVPELTLLDAASRADVADIAAEFQQRNRSADRINRDEIYAAKLHVLRDLYRLDWARERTDAFREFTRREGEYLQRFAEWCADFDATADPDFYAWLQFLCDEQLAAAHRRAKDAGMRTGLITDLAVGVHPAGADAAILSEVLAPDVTVGAPPDPYNQQGQDWSQPPWHPTRLAETGYRPWSDMLRAVLRHAGGVRVDHILGLFRLFWIPRGGTPRTGTYVHYDFEAMLGILALEAERAGALFIGEDLGTTEPWVRQYLADKGVFGTSVVWFERTADKEHALPREQYRRLSMASVGTHDLPPTLAYVRGSHNELRHRLGVLDCSLDDAVAADRAWQERVFSEVGAVDGDDTDKMAALHEYVAGSPALLTCTSLVDLVGDVQTQNQPGTTVSVYPNWQLPLCNSDGEPVLIEDLGADPLFSKIASAASR</sequence>
<keyword evidence="5 11" id="KW-0328">Glycosyltransferase</keyword>
<feature type="domain" description="MalQ N-terminal beta-sandwich" evidence="10">
    <location>
        <begin position="71"/>
        <end position="154"/>
    </location>
</feature>
<evidence type="ECO:0000256" key="3">
    <source>
        <dbReference type="ARBA" id="ARBA00012560"/>
    </source>
</evidence>
<dbReference type="Pfam" id="PF02446">
    <property type="entry name" value="Glyco_hydro_77"/>
    <property type="match status" value="2"/>
</dbReference>
<name>A0ABY7UAJ6_9CORY</name>
<dbReference type="Pfam" id="PF21226">
    <property type="entry name" value="MalQ_N"/>
    <property type="match status" value="1"/>
</dbReference>
<keyword evidence="6 11" id="KW-0808">Transferase</keyword>
<evidence type="ECO:0000256" key="4">
    <source>
        <dbReference type="ARBA" id="ARBA00020295"/>
    </source>
</evidence>
<protein>
    <recommendedName>
        <fullName evidence="4">4-alpha-glucanotransferase</fullName>
        <ecNumber evidence="3">2.4.1.25</ecNumber>
    </recommendedName>
    <alternativeName>
        <fullName evidence="8">Amylomaltase</fullName>
    </alternativeName>
    <alternativeName>
        <fullName evidence="9">Disproportionating enzyme</fullName>
    </alternativeName>
</protein>
<dbReference type="Proteomes" id="UP001220064">
    <property type="component" value="Chromosome"/>
</dbReference>
<evidence type="ECO:0000259" key="10">
    <source>
        <dbReference type="Pfam" id="PF21226"/>
    </source>
</evidence>
<dbReference type="PANTHER" id="PTHR32438:SF5">
    <property type="entry name" value="4-ALPHA-GLUCANOTRANSFERASE DPE1, CHLOROPLASTIC_AMYLOPLASTIC"/>
    <property type="match status" value="1"/>
</dbReference>
<accession>A0ABY7UAJ6</accession>
<proteinExistence type="inferred from homology"/>
<dbReference type="InterPro" id="IPR003385">
    <property type="entry name" value="Glyco_hydro_77"/>
</dbReference>
<organism evidence="11 12">
    <name type="scientific">Corynebacterium massiliense DSM 45435</name>
    <dbReference type="NCBI Taxonomy" id="1121364"/>
    <lineage>
        <taxon>Bacteria</taxon>
        <taxon>Bacillati</taxon>
        <taxon>Actinomycetota</taxon>
        <taxon>Actinomycetes</taxon>
        <taxon>Mycobacteriales</taxon>
        <taxon>Corynebacteriaceae</taxon>
        <taxon>Corynebacterium</taxon>
    </lineage>
</organism>
<evidence type="ECO:0000313" key="12">
    <source>
        <dbReference type="Proteomes" id="UP001220064"/>
    </source>
</evidence>
<dbReference type="RefSeq" id="WP_022863265.1">
    <property type="nucleotide sequence ID" value="NZ_ATVG01000008.1"/>
</dbReference>
<dbReference type="InterPro" id="IPR048458">
    <property type="entry name" value="MalQ_N"/>
</dbReference>
<dbReference type="EMBL" id="CP063189">
    <property type="protein sequence ID" value="WCZ32969.1"/>
    <property type="molecule type" value="Genomic_DNA"/>
</dbReference>
<evidence type="ECO:0000256" key="8">
    <source>
        <dbReference type="ARBA" id="ARBA00031423"/>
    </source>
</evidence>
<evidence type="ECO:0000256" key="1">
    <source>
        <dbReference type="ARBA" id="ARBA00000439"/>
    </source>
</evidence>
<evidence type="ECO:0000256" key="6">
    <source>
        <dbReference type="ARBA" id="ARBA00022679"/>
    </source>
</evidence>
<evidence type="ECO:0000256" key="9">
    <source>
        <dbReference type="ARBA" id="ARBA00031501"/>
    </source>
</evidence>
<dbReference type="EC" id="2.4.1.25" evidence="3"/>
<gene>
    <name evidence="11" type="primary">malQ</name>
    <name evidence="11" type="ORF">CMASS_07695</name>
</gene>
<evidence type="ECO:0000313" key="11">
    <source>
        <dbReference type="EMBL" id="WCZ32969.1"/>
    </source>
</evidence>
<dbReference type="SUPFAM" id="SSF51445">
    <property type="entry name" value="(Trans)glycosidases"/>
    <property type="match status" value="1"/>
</dbReference>
<keyword evidence="7" id="KW-0119">Carbohydrate metabolism</keyword>
<keyword evidence="12" id="KW-1185">Reference proteome</keyword>
<evidence type="ECO:0000256" key="2">
    <source>
        <dbReference type="ARBA" id="ARBA00005684"/>
    </source>
</evidence>
<evidence type="ECO:0000256" key="7">
    <source>
        <dbReference type="ARBA" id="ARBA00023277"/>
    </source>
</evidence>
<dbReference type="GO" id="GO:0004134">
    <property type="term" value="F:4-alpha-glucanotransferase activity"/>
    <property type="evidence" value="ECO:0007669"/>
    <property type="project" value="UniProtKB-EC"/>
</dbReference>
<comment type="catalytic activity">
    <reaction evidence="1">
        <text>Transfers a segment of a (1-&gt;4)-alpha-D-glucan to a new position in an acceptor, which may be glucose or a (1-&gt;4)-alpha-D-glucan.</text>
        <dbReference type="EC" id="2.4.1.25"/>
    </reaction>
</comment>
<dbReference type="Gene3D" id="3.20.20.80">
    <property type="entry name" value="Glycosidases"/>
    <property type="match status" value="2"/>
</dbReference>
<dbReference type="PANTHER" id="PTHR32438">
    <property type="entry name" value="4-ALPHA-GLUCANOTRANSFERASE DPE1, CHLOROPLASTIC/AMYLOPLASTIC"/>
    <property type="match status" value="1"/>
</dbReference>
<evidence type="ECO:0000256" key="5">
    <source>
        <dbReference type="ARBA" id="ARBA00022676"/>
    </source>
</evidence>